<evidence type="ECO:0000256" key="2">
    <source>
        <dbReference type="ARBA" id="ARBA00022801"/>
    </source>
</evidence>
<dbReference type="GO" id="GO:0005737">
    <property type="term" value="C:cytoplasm"/>
    <property type="evidence" value="ECO:0007669"/>
    <property type="project" value="UniProtKB-SubCell"/>
</dbReference>
<comment type="catalytic activity">
    <reaction evidence="3">
        <text>dTTP + H2O = dTMP + diphosphate + H(+)</text>
        <dbReference type="Rhea" id="RHEA:28534"/>
        <dbReference type="ChEBI" id="CHEBI:15377"/>
        <dbReference type="ChEBI" id="CHEBI:15378"/>
        <dbReference type="ChEBI" id="CHEBI:33019"/>
        <dbReference type="ChEBI" id="CHEBI:37568"/>
        <dbReference type="ChEBI" id="CHEBI:63528"/>
        <dbReference type="EC" id="3.6.1.9"/>
    </reaction>
</comment>
<dbReference type="NCBIfam" id="TIGR00172">
    <property type="entry name" value="maf"/>
    <property type="match status" value="1"/>
</dbReference>
<dbReference type="EC" id="3.6.1.9" evidence="3"/>
<dbReference type="PANTHER" id="PTHR43213:SF5">
    <property type="entry name" value="BIFUNCTIONAL DTTP_UTP PYROPHOSPHATASE_METHYLTRANSFERASE PROTEIN-RELATED"/>
    <property type="match status" value="1"/>
</dbReference>
<comment type="similarity">
    <text evidence="3">Belongs to the Maf family. YhdE subfamily.</text>
</comment>
<reference evidence="4 5" key="1">
    <citation type="journal article" date="2010" name="Stand. Genomic Sci.">
        <title>Complete genome sequence of Ilyobacter polytropus type strain (CuHbu1).</title>
        <authorList>
            <person name="Sikorski J."/>
            <person name="Chertkov O."/>
            <person name="Lapidus A."/>
            <person name="Nolan M."/>
            <person name="Lucas S."/>
            <person name="Del Rio T.G."/>
            <person name="Tice H."/>
            <person name="Cheng J.F."/>
            <person name="Tapia R."/>
            <person name="Han C."/>
            <person name="Goodwin L."/>
            <person name="Pitluck S."/>
            <person name="Liolios K."/>
            <person name="Ivanova N."/>
            <person name="Mavromatis K."/>
            <person name="Mikhailova N."/>
            <person name="Pati A."/>
            <person name="Chen A."/>
            <person name="Palaniappan K."/>
            <person name="Land M."/>
            <person name="Hauser L."/>
            <person name="Chang Y.J."/>
            <person name="Jeffries C.D."/>
            <person name="Brambilla E."/>
            <person name="Yasawong M."/>
            <person name="Rohde M."/>
            <person name="Pukall R."/>
            <person name="Spring S."/>
            <person name="Goker M."/>
            <person name="Woyke T."/>
            <person name="Bristow J."/>
            <person name="Eisen J.A."/>
            <person name="Markowitz V."/>
            <person name="Hugenholtz P."/>
            <person name="Kyrpides N.C."/>
            <person name="Klenk H.P."/>
        </authorList>
    </citation>
    <scope>NUCLEOTIDE SEQUENCE [LARGE SCALE GENOMIC DNA]</scope>
    <source>
        <strain evidence="5">ATCC 51220 / DSM 2926 / LMG 16218 / CuHBu1</strain>
    </source>
</reference>
<evidence type="ECO:0000313" key="5">
    <source>
        <dbReference type="Proteomes" id="UP000006875"/>
    </source>
</evidence>
<keyword evidence="5" id="KW-1185">Reference proteome</keyword>
<dbReference type="CDD" id="cd00555">
    <property type="entry name" value="Maf"/>
    <property type="match status" value="1"/>
</dbReference>
<dbReference type="STRING" id="572544.Ilyop_0584"/>
<organism evidence="4 5">
    <name type="scientific">Ilyobacter polytropus (strain ATCC 51220 / DSM 2926 / LMG 16218 / CuHBu1)</name>
    <dbReference type="NCBI Taxonomy" id="572544"/>
    <lineage>
        <taxon>Bacteria</taxon>
        <taxon>Fusobacteriati</taxon>
        <taxon>Fusobacteriota</taxon>
        <taxon>Fusobacteriia</taxon>
        <taxon>Fusobacteriales</taxon>
        <taxon>Fusobacteriaceae</taxon>
        <taxon>Ilyobacter</taxon>
    </lineage>
</organism>
<dbReference type="RefSeq" id="WP_013387042.1">
    <property type="nucleotide sequence ID" value="NC_014632.1"/>
</dbReference>
<dbReference type="GO" id="GO:0036221">
    <property type="term" value="F:UTP diphosphatase activity"/>
    <property type="evidence" value="ECO:0007669"/>
    <property type="project" value="RHEA"/>
</dbReference>
<keyword evidence="3" id="KW-0963">Cytoplasm</keyword>
<evidence type="ECO:0000256" key="3">
    <source>
        <dbReference type="HAMAP-Rule" id="MF_00528"/>
    </source>
</evidence>
<dbReference type="OrthoDB" id="9807767at2"/>
<gene>
    <name evidence="4" type="ordered locus">Ilyop_0584</name>
</gene>
<dbReference type="PIRSF" id="PIRSF006305">
    <property type="entry name" value="Maf"/>
    <property type="match status" value="1"/>
</dbReference>
<dbReference type="GO" id="GO:0009117">
    <property type="term" value="P:nucleotide metabolic process"/>
    <property type="evidence" value="ECO:0007669"/>
    <property type="project" value="UniProtKB-KW"/>
</dbReference>
<accession>E3H6F9</accession>
<name>E3H6F9_ILYPC</name>
<dbReference type="PANTHER" id="PTHR43213">
    <property type="entry name" value="BIFUNCTIONAL DTTP/UTP PYROPHOSPHATASE/METHYLTRANSFERASE PROTEIN-RELATED"/>
    <property type="match status" value="1"/>
</dbReference>
<dbReference type="InterPro" id="IPR029001">
    <property type="entry name" value="ITPase-like_fam"/>
</dbReference>
<feature type="site" description="Important for substrate specificity" evidence="3">
    <location>
        <position position="66"/>
    </location>
</feature>
<comment type="function">
    <text evidence="3">Nucleoside triphosphate pyrophosphatase that hydrolyzes dTTP and UTP. May have a dual role in cell division arrest and in preventing the incorporation of modified nucleotides into cellular nucleic acids.</text>
</comment>
<keyword evidence="2 3" id="KW-0378">Hydrolase</keyword>
<feature type="site" description="Important for substrate specificity" evidence="3">
    <location>
        <position position="150"/>
    </location>
</feature>
<dbReference type="AlphaFoldDB" id="E3H6F9"/>
<dbReference type="GO" id="GO:0036218">
    <property type="term" value="F:dTTP diphosphatase activity"/>
    <property type="evidence" value="ECO:0007669"/>
    <property type="project" value="RHEA"/>
</dbReference>
<proteinExistence type="inferred from homology"/>
<dbReference type="Gene3D" id="3.90.950.10">
    <property type="match status" value="1"/>
</dbReference>
<evidence type="ECO:0000256" key="1">
    <source>
        <dbReference type="ARBA" id="ARBA00001968"/>
    </source>
</evidence>
<comment type="subcellular location">
    <subcellularLocation>
        <location evidence="3">Cytoplasm</location>
    </subcellularLocation>
</comment>
<dbReference type="Proteomes" id="UP000006875">
    <property type="component" value="Chromosome"/>
</dbReference>
<evidence type="ECO:0000313" key="4">
    <source>
        <dbReference type="EMBL" id="ADO82372.1"/>
    </source>
</evidence>
<dbReference type="KEGG" id="ipo:Ilyop_0584"/>
<dbReference type="eggNOG" id="COG0424">
    <property type="taxonomic scope" value="Bacteria"/>
</dbReference>
<feature type="active site" description="Proton acceptor" evidence="3">
    <location>
        <position position="65"/>
    </location>
</feature>
<feature type="site" description="Important for substrate specificity" evidence="3">
    <location>
        <position position="9"/>
    </location>
</feature>
<keyword evidence="3" id="KW-0546">Nucleotide metabolism</keyword>
<comment type="cofactor">
    <cofactor evidence="1 3">
        <name>a divalent metal cation</name>
        <dbReference type="ChEBI" id="CHEBI:60240"/>
    </cofactor>
</comment>
<dbReference type="HAMAP" id="MF_00528">
    <property type="entry name" value="Maf"/>
    <property type="match status" value="1"/>
</dbReference>
<protein>
    <recommendedName>
        <fullName evidence="3">dTTP/UTP pyrophosphatase</fullName>
        <shortName evidence="3">dTTPase/UTPase</shortName>
        <ecNumber evidence="3">3.6.1.9</ecNumber>
    </recommendedName>
    <alternativeName>
        <fullName evidence="3">Nucleoside triphosphate pyrophosphatase</fullName>
    </alternativeName>
    <alternativeName>
        <fullName evidence="3">Nucleotide pyrophosphatase</fullName>
        <shortName evidence="3">Nucleotide PPase</shortName>
    </alternativeName>
</protein>
<sequence length="198" mass="22466">MILASKSPRRKEILEGFGIELEILTSSIEETSDKDGLLEQIMDISRKKSLDISEKRKKSYVVSADTVVVLEGKILGKPKDEDEAFYMLNSLSGKQHKVLTAYTLMNSEKKIDFTSYDTTEVFFKELSEEEIRWYISTGEPMDKAGAYGIQGKGSVLVKKIEGDFFNVMGFPISKFYDDLKDLDLSIDELNKTIEVEEC</sequence>
<dbReference type="SUPFAM" id="SSF52972">
    <property type="entry name" value="ITPase-like"/>
    <property type="match status" value="1"/>
</dbReference>
<comment type="catalytic activity">
    <reaction evidence="3">
        <text>UTP + H2O = UMP + diphosphate + H(+)</text>
        <dbReference type="Rhea" id="RHEA:29395"/>
        <dbReference type="ChEBI" id="CHEBI:15377"/>
        <dbReference type="ChEBI" id="CHEBI:15378"/>
        <dbReference type="ChEBI" id="CHEBI:33019"/>
        <dbReference type="ChEBI" id="CHEBI:46398"/>
        <dbReference type="ChEBI" id="CHEBI:57865"/>
        <dbReference type="EC" id="3.6.1.9"/>
    </reaction>
</comment>
<dbReference type="HOGENOM" id="CLU_040416_0_0_0"/>
<dbReference type="InterPro" id="IPR003697">
    <property type="entry name" value="Maf-like"/>
</dbReference>
<dbReference type="EMBL" id="CP002281">
    <property type="protein sequence ID" value="ADO82372.1"/>
    <property type="molecule type" value="Genomic_DNA"/>
</dbReference>
<comment type="caution">
    <text evidence="3">Lacks conserved residue(s) required for the propagation of feature annotation.</text>
</comment>
<dbReference type="Pfam" id="PF02545">
    <property type="entry name" value="Maf"/>
    <property type="match status" value="1"/>
</dbReference>